<evidence type="ECO:0000259" key="1">
    <source>
        <dbReference type="Pfam" id="PF01850"/>
    </source>
</evidence>
<gene>
    <name evidence="2" type="ORF">GGQ93_002895</name>
</gene>
<keyword evidence="3" id="KW-1185">Reference proteome</keyword>
<sequence>MNLLLDTHALMWWVWDDERLSGAADDAIRNADAVFVSSVSAIEIAIKFRIGKLPNAHALAEQFADVMRREGFAELPVSWREASLAGRMAGDHRDPFDRLLIAQGLLNDLTLVSNETLFDGFGVARLW</sequence>
<dbReference type="SUPFAM" id="SSF88723">
    <property type="entry name" value="PIN domain-like"/>
    <property type="match status" value="1"/>
</dbReference>
<dbReference type="Proteomes" id="UP000527324">
    <property type="component" value="Unassembled WGS sequence"/>
</dbReference>
<dbReference type="InterPro" id="IPR052919">
    <property type="entry name" value="TA_system_RNase"/>
</dbReference>
<dbReference type="PANTHER" id="PTHR36173">
    <property type="entry name" value="RIBONUCLEASE VAPC16-RELATED"/>
    <property type="match status" value="1"/>
</dbReference>
<dbReference type="AlphaFoldDB" id="A0A7W9C8V2"/>
<comment type="caution">
    <text evidence="2">The sequence shown here is derived from an EMBL/GenBank/DDBJ whole genome shotgun (WGS) entry which is preliminary data.</text>
</comment>
<name>A0A7W9C8V2_9CAUL</name>
<evidence type="ECO:0000313" key="3">
    <source>
        <dbReference type="Proteomes" id="UP000527324"/>
    </source>
</evidence>
<dbReference type="CDD" id="cd09872">
    <property type="entry name" value="PIN_Sll0205-like"/>
    <property type="match status" value="1"/>
</dbReference>
<dbReference type="EMBL" id="JACHOQ010000010">
    <property type="protein sequence ID" value="MBB5741157.1"/>
    <property type="molecule type" value="Genomic_DNA"/>
</dbReference>
<dbReference type="RefSeq" id="WP_054764126.1">
    <property type="nucleotide sequence ID" value="NZ_CAJFZS010000001.1"/>
</dbReference>
<evidence type="ECO:0000313" key="2">
    <source>
        <dbReference type="EMBL" id="MBB5741157.1"/>
    </source>
</evidence>
<protein>
    <submittedName>
        <fullName evidence="2">PIN domain nuclease of toxin-antitoxin system</fullName>
    </submittedName>
</protein>
<dbReference type="Pfam" id="PF01850">
    <property type="entry name" value="PIN"/>
    <property type="match status" value="1"/>
</dbReference>
<dbReference type="InterPro" id="IPR029060">
    <property type="entry name" value="PIN-like_dom_sf"/>
</dbReference>
<reference evidence="2 3" key="1">
    <citation type="submission" date="2020-08" db="EMBL/GenBank/DDBJ databases">
        <title>Genomic Encyclopedia of Type Strains, Phase IV (KMG-IV): sequencing the most valuable type-strain genomes for metagenomic binning, comparative biology and taxonomic classification.</title>
        <authorList>
            <person name="Goeker M."/>
        </authorList>
    </citation>
    <scope>NUCLEOTIDE SEQUENCE [LARGE SCALE GENOMIC DNA]</scope>
    <source>
        <strain evidence="2 3">DSM 4731</strain>
    </source>
</reference>
<dbReference type="InterPro" id="IPR041705">
    <property type="entry name" value="PIN_Sll0205"/>
</dbReference>
<dbReference type="Gene3D" id="3.40.50.1010">
    <property type="entry name" value="5'-nuclease"/>
    <property type="match status" value="1"/>
</dbReference>
<proteinExistence type="predicted"/>
<accession>A0A7W9C8V2</accession>
<organism evidence="2 3">
    <name type="scientific">Brevundimonas aurantiaca</name>
    <dbReference type="NCBI Taxonomy" id="74316"/>
    <lineage>
        <taxon>Bacteria</taxon>
        <taxon>Pseudomonadati</taxon>
        <taxon>Pseudomonadota</taxon>
        <taxon>Alphaproteobacteria</taxon>
        <taxon>Caulobacterales</taxon>
        <taxon>Caulobacteraceae</taxon>
        <taxon>Brevundimonas</taxon>
    </lineage>
</organism>
<dbReference type="PANTHER" id="PTHR36173:SF2">
    <property type="entry name" value="RIBONUCLEASE VAPC16"/>
    <property type="match status" value="1"/>
</dbReference>
<dbReference type="InterPro" id="IPR002716">
    <property type="entry name" value="PIN_dom"/>
</dbReference>
<feature type="domain" description="PIN" evidence="1">
    <location>
        <begin position="4"/>
        <end position="119"/>
    </location>
</feature>